<proteinExistence type="predicted"/>
<dbReference type="GO" id="GO:0003723">
    <property type="term" value="F:RNA binding"/>
    <property type="evidence" value="ECO:0007669"/>
    <property type="project" value="UniProtKB-UniRule"/>
</dbReference>
<dbReference type="PANTHER" id="PTHR13968:SF26">
    <property type="entry name" value="RRM DOMAIN-CONTAINING PROTEIN"/>
    <property type="match status" value="1"/>
</dbReference>
<name>A0A7R8UHH4_HERIL</name>
<dbReference type="SMART" id="SM00360">
    <property type="entry name" value="RRM"/>
    <property type="match status" value="1"/>
</dbReference>
<dbReference type="AlphaFoldDB" id="A0A7R8UHH4"/>
<feature type="region of interest" description="Disordered" evidence="3">
    <location>
        <begin position="496"/>
        <end position="591"/>
    </location>
</feature>
<dbReference type="EMBL" id="LR899010">
    <property type="protein sequence ID" value="CAD7080719.1"/>
    <property type="molecule type" value="Genomic_DNA"/>
</dbReference>
<dbReference type="InterPro" id="IPR013087">
    <property type="entry name" value="Znf_C2H2_type"/>
</dbReference>
<evidence type="ECO:0000313" key="5">
    <source>
        <dbReference type="EMBL" id="CAD7080719.1"/>
    </source>
</evidence>
<evidence type="ECO:0000313" key="6">
    <source>
        <dbReference type="Proteomes" id="UP000594454"/>
    </source>
</evidence>
<dbReference type="GO" id="GO:0005634">
    <property type="term" value="C:nucleus"/>
    <property type="evidence" value="ECO:0007669"/>
    <property type="project" value="TreeGrafter"/>
</dbReference>
<sequence length="640" mass="69681">MPLTQGRRTWPYPLYSEHNEWKDVHAFHFDVNILEELKALTLLPCAPNYTPNIHPAFVSFDRESTPYNRAFIPSQISLPPFKIGELKEPWCSLATVQPRPGHLFSTNVKMKMSKLSNQTNSQDPQAVNSRIFVGNLNTFQCSKTDVERMFQRYGRLAGISMHKGYAFVQFTNPFDARNACHGEDGRTVLSQVLDVNMVAEPKPHQIGRKRQNVTKTGNDWDYYYDSYCASALFPTTGPRPMKRQRLMAPQNRGVVGNPVQQQQQQQQKHQAAAAAMAAMAASAAAQAVQVNMLPQQQIVLHQQSLLANGSSVNNIVASCNGNAGTTVHNLSNSLLNGAGHPTGILVQPTTASSNNNHSGLTNCEQMPSVCNNGQHPHLHHLQQQHHQHQQPHQQQHLSHHQLLGPFKVYSNPDTLICGNCRECFSDLGELLDHKRNYCKLRFTCKCQDTLSSAKTPSPTTKLLCAVCKDSFSNPWDLMVHAQAAHMVNIYELGSEENGTEPKEQNHAENGVVNGSVNGSMSSISNGDAEPAAELNSEIGSPAGSIAKEETHSDEASLDGRISTSSPAPQSEDMKLNGSISSRDSSPALEGESPRACIVRAMSIDASSPNPPPGALGMVATTIAISLGNGPTSSAAAVPTQ</sequence>
<evidence type="ECO:0000256" key="1">
    <source>
        <dbReference type="ARBA" id="ARBA00022884"/>
    </source>
</evidence>
<gene>
    <name evidence="5" type="ORF">HERILL_LOCUS3860</name>
</gene>
<dbReference type="PROSITE" id="PS50102">
    <property type="entry name" value="RRM"/>
    <property type="match status" value="1"/>
</dbReference>
<dbReference type="SUPFAM" id="SSF54928">
    <property type="entry name" value="RNA-binding domain, RBD"/>
    <property type="match status" value="1"/>
</dbReference>
<reference evidence="5 6" key="1">
    <citation type="submission" date="2020-11" db="EMBL/GenBank/DDBJ databases">
        <authorList>
            <person name="Wallbank WR R."/>
            <person name="Pardo Diaz C."/>
            <person name="Kozak K."/>
            <person name="Martin S."/>
            <person name="Jiggins C."/>
            <person name="Moest M."/>
            <person name="Warren A I."/>
            <person name="Generalovic N T."/>
            <person name="Byers J.R.P. K."/>
            <person name="Montejo-Kovacevich G."/>
            <person name="Yen C E."/>
        </authorList>
    </citation>
    <scope>NUCLEOTIDE SEQUENCE [LARGE SCALE GENOMIC DNA]</scope>
</reference>
<accession>A0A7R8UHH4</accession>
<keyword evidence="6" id="KW-1185">Reference proteome</keyword>
<dbReference type="InterPro" id="IPR012677">
    <property type="entry name" value="Nucleotide-bd_a/b_plait_sf"/>
</dbReference>
<dbReference type="PANTHER" id="PTHR13968">
    <property type="entry name" value="HETEROGENEOUS NUCLEAR RIBONUCLEOPROTEIN"/>
    <property type="match status" value="1"/>
</dbReference>
<evidence type="ECO:0000256" key="3">
    <source>
        <dbReference type="SAM" id="MobiDB-lite"/>
    </source>
</evidence>
<dbReference type="FunCoup" id="A0A7R8UHH4">
    <property type="interactions" value="23"/>
</dbReference>
<dbReference type="Pfam" id="PF00076">
    <property type="entry name" value="RRM_1"/>
    <property type="match status" value="1"/>
</dbReference>
<dbReference type="FunFam" id="3.30.70.330:FF:000431">
    <property type="entry name" value="Heterogeneous nuclear ribonucleoprotein C"/>
    <property type="match status" value="1"/>
</dbReference>
<feature type="compositionally biased region" description="Low complexity" evidence="3">
    <location>
        <begin position="509"/>
        <end position="526"/>
    </location>
</feature>
<protein>
    <recommendedName>
        <fullName evidence="4">RRM domain-containing protein</fullName>
    </recommendedName>
</protein>
<dbReference type="CDD" id="cd12341">
    <property type="entry name" value="RRM_hnRNPC_like"/>
    <property type="match status" value="1"/>
</dbReference>
<dbReference type="PROSITE" id="PS00028">
    <property type="entry name" value="ZINC_FINGER_C2H2_1"/>
    <property type="match status" value="1"/>
</dbReference>
<keyword evidence="1 2" id="KW-0694">RNA-binding</keyword>
<evidence type="ECO:0000259" key="4">
    <source>
        <dbReference type="PROSITE" id="PS50102"/>
    </source>
</evidence>
<organism evidence="5 6">
    <name type="scientific">Hermetia illucens</name>
    <name type="common">Black soldier fly</name>
    <dbReference type="NCBI Taxonomy" id="343691"/>
    <lineage>
        <taxon>Eukaryota</taxon>
        <taxon>Metazoa</taxon>
        <taxon>Ecdysozoa</taxon>
        <taxon>Arthropoda</taxon>
        <taxon>Hexapoda</taxon>
        <taxon>Insecta</taxon>
        <taxon>Pterygota</taxon>
        <taxon>Neoptera</taxon>
        <taxon>Endopterygota</taxon>
        <taxon>Diptera</taxon>
        <taxon>Brachycera</taxon>
        <taxon>Stratiomyomorpha</taxon>
        <taxon>Stratiomyidae</taxon>
        <taxon>Hermetiinae</taxon>
        <taxon>Hermetia</taxon>
    </lineage>
</organism>
<dbReference type="InterPro" id="IPR035979">
    <property type="entry name" value="RBD_domain_sf"/>
</dbReference>
<dbReference type="InterPro" id="IPR000504">
    <property type="entry name" value="RRM_dom"/>
</dbReference>
<dbReference type="OrthoDB" id="6730379at2759"/>
<dbReference type="Gene3D" id="3.30.70.330">
    <property type="match status" value="1"/>
</dbReference>
<dbReference type="InterPro" id="IPR051186">
    <property type="entry name" value="RRM_HNRPC/RALY_subfam"/>
</dbReference>
<dbReference type="Proteomes" id="UP000594454">
    <property type="component" value="Chromosome 2"/>
</dbReference>
<dbReference type="InParanoid" id="A0A7R8UHH4"/>
<feature type="domain" description="RRM" evidence="4">
    <location>
        <begin position="129"/>
        <end position="200"/>
    </location>
</feature>
<evidence type="ECO:0000256" key="2">
    <source>
        <dbReference type="PROSITE-ProRule" id="PRU00176"/>
    </source>
</evidence>